<feature type="domain" description="Ribose-phosphate pyrophosphokinase N-terminal" evidence="10">
    <location>
        <begin position="13"/>
        <end position="129"/>
    </location>
</feature>
<evidence type="ECO:0000259" key="10">
    <source>
        <dbReference type="Pfam" id="PF13793"/>
    </source>
</evidence>
<evidence type="ECO:0000256" key="8">
    <source>
        <dbReference type="ARBA" id="ARBA00022842"/>
    </source>
</evidence>
<keyword evidence="7" id="KW-0067">ATP-binding</keyword>
<dbReference type="InterPro" id="IPR005946">
    <property type="entry name" value="Rib-P_diPkinase"/>
</dbReference>
<dbReference type="InterPro" id="IPR000836">
    <property type="entry name" value="PRTase_dom"/>
</dbReference>
<dbReference type="InterPro" id="IPR029057">
    <property type="entry name" value="PRTase-like"/>
</dbReference>
<keyword evidence="5" id="KW-0547">Nucleotide-binding</keyword>
<dbReference type="GO" id="GO:0006015">
    <property type="term" value="P:5-phosphoribose 1-diphosphate biosynthetic process"/>
    <property type="evidence" value="ECO:0007669"/>
    <property type="project" value="TreeGrafter"/>
</dbReference>
<accession>A0A4R1RVV4</accession>
<dbReference type="SUPFAM" id="SSF53271">
    <property type="entry name" value="PRTase-like"/>
    <property type="match status" value="1"/>
</dbReference>
<dbReference type="GO" id="GO:0004749">
    <property type="term" value="F:ribose phosphate diphosphokinase activity"/>
    <property type="evidence" value="ECO:0007669"/>
    <property type="project" value="UniProtKB-EC"/>
</dbReference>
<dbReference type="EMBL" id="SLUN01000009">
    <property type="protein sequence ID" value="TCL70803.1"/>
    <property type="molecule type" value="Genomic_DNA"/>
</dbReference>
<keyword evidence="12" id="KW-1185">Reference proteome</keyword>
<dbReference type="Proteomes" id="UP000295008">
    <property type="component" value="Unassembled WGS sequence"/>
</dbReference>
<dbReference type="GO" id="GO:0002189">
    <property type="term" value="C:ribose phosphate diphosphokinase complex"/>
    <property type="evidence" value="ECO:0007669"/>
    <property type="project" value="TreeGrafter"/>
</dbReference>
<dbReference type="NCBIfam" id="TIGR01251">
    <property type="entry name" value="ribP_PPkin"/>
    <property type="match status" value="1"/>
</dbReference>
<dbReference type="InterPro" id="IPR000842">
    <property type="entry name" value="PRib_PP_synth_CS"/>
</dbReference>
<dbReference type="NCBIfam" id="NF002320">
    <property type="entry name" value="PRK01259.1"/>
    <property type="match status" value="1"/>
</dbReference>
<dbReference type="GO" id="GO:0006164">
    <property type="term" value="P:purine nucleotide biosynthetic process"/>
    <property type="evidence" value="ECO:0007669"/>
    <property type="project" value="TreeGrafter"/>
</dbReference>
<dbReference type="PANTHER" id="PTHR10210">
    <property type="entry name" value="RIBOSE-PHOSPHATE DIPHOSPHOKINASE FAMILY MEMBER"/>
    <property type="match status" value="1"/>
</dbReference>
<evidence type="ECO:0000256" key="4">
    <source>
        <dbReference type="ARBA" id="ARBA00022727"/>
    </source>
</evidence>
<dbReference type="GO" id="GO:0005737">
    <property type="term" value="C:cytoplasm"/>
    <property type="evidence" value="ECO:0007669"/>
    <property type="project" value="TreeGrafter"/>
</dbReference>
<evidence type="ECO:0000256" key="6">
    <source>
        <dbReference type="ARBA" id="ARBA00022777"/>
    </source>
</evidence>
<dbReference type="Pfam" id="PF14572">
    <property type="entry name" value="Pribosyl_synth"/>
    <property type="match status" value="1"/>
</dbReference>
<name>A0A4R1RVV4_HYDET</name>
<gene>
    <name evidence="11" type="ORF">EDC14_1009121</name>
</gene>
<dbReference type="CDD" id="cd06223">
    <property type="entry name" value="PRTases_typeI"/>
    <property type="match status" value="1"/>
</dbReference>
<evidence type="ECO:0000256" key="2">
    <source>
        <dbReference type="ARBA" id="ARBA00022679"/>
    </source>
</evidence>
<dbReference type="GO" id="GO:0016301">
    <property type="term" value="F:kinase activity"/>
    <property type="evidence" value="ECO:0007669"/>
    <property type="project" value="UniProtKB-KW"/>
</dbReference>
<dbReference type="GO" id="GO:0000287">
    <property type="term" value="F:magnesium ion binding"/>
    <property type="evidence" value="ECO:0007669"/>
    <property type="project" value="InterPro"/>
</dbReference>
<protein>
    <recommendedName>
        <fullName evidence="1">ribose-phosphate diphosphokinase</fullName>
        <ecNumber evidence="1">2.7.6.1</ecNumber>
    </recommendedName>
</protein>
<dbReference type="GO" id="GO:0009156">
    <property type="term" value="P:ribonucleoside monophosphate biosynthetic process"/>
    <property type="evidence" value="ECO:0007669"/>
    <property type="project" value="InterPro"/>
</dbReference>
<evidence type="ECO:0000256" key="9">
    <source>
        <dbReference type="ARBA" id="ARBA00049535"/>
    </source>
</evidence>
<keyword evidence="4" id="KW-0545">Nucleotide biosynthesis</keyword>
<evidence type="ECO:0000256" key="3">
    <source>
        <dbReference type="ARBA" id="ARBA00022723"/>
    </source>
</evidence>
<proteinExistence type="predicted"/>
<dbReference type="Pfam" id="PF13793">
    <property type="entry name" value="Pribosyltran_N"/>
    <property type="match status" value="1"/>
</dbReference>
<dbReference type="OrthoDB" id="9777067at2"/>
<dbReference type="SMART" id="SM01400">
    <property type="entry name" value="Pribosyltran_N"/>
    <property type="match status" value="1"/>
</dbReference>
<dbReference type="PROSITE" id="PS00114">
    <property type="entry name" value="PRPP_SYNTHASE"/>
    <property type="match status" value="1"/>
</dbReference>
<keyword evidence="2" id="KW-0808">Transferase</keyword>
<dbReference type="InterPro" id="IPR029099">
    <property type="entry name" value="Pribosyltran_N"/>
</dbReference>
<evidence type="ECO:0000256" key="7">
    <source>
        <dbReference type="ARBA" id="ARBA00022840"/>
    </source>
</evidence>
<comment type="catalytic activity">
    <reaction evidence="9">
        <text>D-ribose 5-phosphate + ATP = 5-phospho-alpha-D-ribose 1-diphosphate + AMP + H(+)</text>
        <dbReference type="Rhea" id="RHEA:15609"/>
        <dbReference type="ChEBI" id="CHEBI:15378"/>
        <dbReference type="ChEBI" id="CHEBI:30616"/>
        <dbReference type="ChEBI" id="CHEBI:58017"/>
        <dbReference type="ChEBI" id="CHEBI:78346"/>
        <dbReference type="ChEBI" id="CHEBI:456215"/>
        <dbReference type="EC" id="2.7.6.1"/>
    </reaction>
</comment>
<keyword evidence="6 11" id="KW-0418">Kinase</keyword>
<reference evidence="11 12" key="1">
    <citation type="submission" date="2019-03" db="EMBL/GenBank/DDBJ databases">
        <title>Genomic Encyclopedia of Type Strains, Phase IV (KMG-IV): sequencing the most valuable type-strain genomes for metagenomic binning, comparative biology and taxonomic classification.</title>
        <authorList>
            <person name="Goeker M."/>
        </authorList>
    </citation>
    <scope>NUCLEOTIDE SEQUENCE [LARGE SCALE GENOMIC DNA]</scope>
    <source>
        <strain evidence="11 12">LX-B</strain>
    </source>
</reference>
<dbReference type="EC" id="2.7.6.1" evidence="1"/>
<dbReference type="FunFam" id="3.40.50.2020:FF:000007">
    <property type="entry name" value="Ribose-phosphate pyrophosphokinase"/>
    <property type="match status" value="1"/>
</dbReference>
<evidence type="ECO:0000313" key="11">
    <source>
        <dbReference type="EMBL" id="TCL70803.1"/>
    </source>
</evidence>
<organism evidence="11 12">
    <name type="scientific">Hydrogenispora ethanolica</name>
    <dbReference type="NCBI Taxonomy" id="1082276"/>
    <lineage>
        <taxon>Bacteria</taxon>
        <taxon>Bacillati</taxon>
        <taxon>Bacillota</taxon>
        <taxon>Hydrogenispora</taxon>
    </lineage>
</organism>
<dbReference type="GO" id="GO:0005524">
    <property type="term" value="F:ATP binding"/>
    <property type="evidence" value="ECO:0007669"/>
    <property type="project" value="UniProtKB-KW"/>
</dbReference>
<sequence>MLQRVVVLSNGSIKIFAGSTGKVFAERMCKYLGIELGRADVMRFSDGNIFVRAGETVRDKDVYLVQPIGMHPNDEFVEILFWMDAFKRASADSVTAIMPYFSYAKGDKKDEPRVSIRARVCAESIELAGADRVVTMDLHSPQIQGFFKKPVDHLFAMPVLCEYIRTLSLDNLVVVSPDAGFAKQAHKFAAELGASVAIGDKTRSGHDERAKVLELIGDVQGKNALIVDDFSISAGTLVDLVRVLKERGAQRIDACLTHLMLTEEGVRRLEESPIERVIGTDSVDNPYLAHSTKIKLVSVAPLFAEAIQCIHSRESMSPLFTKVPDKVFQSSVL</sequence>
<keyword evidence="8" id="KW-0460">Magnesium</keyword>
<keyword evidence="3" id="KW-0479">Metal-binding</keyword>
<evidence type="ECO:0000256" key="1">
    <source>
        <dbReference type="ARBA" id="ARBA00013247"/>
    </source>
</evidence>
<comment type="caution">
    <text evidence="11">The sequence shown here is derived from an EMBL/GenBank/DDBJ whole genome shotgun (WGS) entry which is preliminary data.</text>
</comment>
<evidence type="ECO:0000313" key="12">
    <source>
        <dbReference type="Proteomes" id="UP000295008"/>
    </source>
</evidence>
<dbReference type="PANTHER" id="PTHR10210:SF32">
    <property type="entry name" value="RIBOSE-PHOSPHATE PYROPHOSPHOKINASE 2"/>
    <property type="match status" value="1"/>
</dbReference>
<evidence type="ECO:0000256" key="5">
    <source>
        <dbReference type="ARBA" id="ARBA00022741"/>
    </source>
</evidence>
<dbReference type="AlphaFoldDB" id="A0A4R1RVV4"/>
<dbReference type="Gene3D" id="3.40.50.2020">
    <property type="match status" value="2"/>
</dbReference>